<keyword evidence="2" id="KW-0472">Membrane</keyword>
<feature type="transmembrane region" description="Helical" evidence="2">
    <location>
        <begin position="69"/>
        <end position="89"/>
    </location>
</feature>
<evidence type="ECO:0000256" key="1">
    <source>
        <dbReference type="SAM" id="MobiDB-lite"/>
    </source>
</evidence>
<feature type="transmembrane region" description="Helical" evidence="2">
    <location>
        <begin position="46"/>
        <end position="63"/>
    </location>
</feature>
<evidence type="ECO:0000313" key="4">
    <source>
        <dbReference type="Proteomes" id="UP000273119"/>
    </source>
</evidence>
<proteinExistence type="predicted"/>
<keyword evidence="2" id="KW-0812">Transmembrane</keyword>
<dbReference type="RefSeq" id="WP_121483637.1">
    <property type="nucleotide sequence ID" value="NZ_QQXL01000001.1"/>
</dbReference>
<feature type="region of interest" description="Disordered" evidence="1">
    <location>
        <begin position="234"/>
        <end position="261"/>
    </location>
</feature>
<keyword evidence="2" id="KW-1133">Transmembrane helix</keyword>
<gene>
    <name evidence="3" type="ORF">DWQ67_00490</name>
</gene>
<keyword evidence="4" id="KW-1185">Reference proteome</keyword>
<comment type="caution">
    <text evidence="3">The sequence shown here is derived from an EMBL/GenBank/DDBJ whole genome shotgun (WGS) entry which is preliminary data.</text>
</comment>
<accession>A0A496PLQ2</accession>
<feature type="transmembrane region" description="Helical" evidence="2">
    <location>
        <begin position="206"/>
        <end position="226"/>
    </location>
</feature>
<feature type="transmembrane region" description="Helical" evidence="2">
    <location>
        <begin position="148"/>
        <end position="169"/>
    </location>
</feature>
<dbReference type="Proteomes" id="UP000273119">
    <property type="component" value="Unassembled WGS sequence"/>
</dbReference>
<protein>
    <submittedName>
        <fullName evidence="3">Uncharacterized protein</fullName>
    </submittedName>
</protein>
<evidence type="ECO:0000256" key="2">
    <source>
        <dbReference type="SAM" id="Phobius"/>
    </source>
</evidence>
<dbReference type="AlphaFoldDB" id="A0A496PLQ2"/>
<sequence length="292" mass="30741">MNEIIETLTGSAAGTSQATIMLLTMLSSLLLAVGIILLARRNDFGWWLVMLGYFANPLVAALYPGQNDYWLLLGAIPLFICAATAMYGFSRHPLKGRFTRVLAPTQFSVVGLLGLLLLAVALTILQWGHAVTTPQRLFATLSADQMSGPLLTAWLNFFFTALIGASLVGVGFAQRWAWGLTALGGAGLALLTTLQPQLSGSEEPLFGLLLGYVLVVVTAVYAWIAWGTPLAQTSGEDTSEDSAAADADADPDALDPETEAALEAKVDAEIAAEQAADAAATKGEPSKDVPSK</sequence>
<feature type="transmembrane region" description="Helical" evidence="2">
    <location>
        <begin position="176"/>
        <end position="194"/>
    </location>
</feature>
<organism evidence="3 4">
    <name type="scientific">Galactobacter caseinivorans</name>
    <dbReference type="NCBI Taxonomy" id="2676123"/>
    <lineage>
        <taxon>Bacteria</taxon>
        <taxon>Bacillati</taxon>
        <taxon>Actinomycetota</taxon>
        <taxon>Actinomycetes</taxon>
        <taxon>Micrococcales</taxon>
        <taxon>Micrococcaceae</taxon>
        <taxon>Galactobacter</taxon>
    </lineage>
</organism>
<feature type="region of interest" description="Disordered" evidence="1">
    <location>
        <begin position="273"/>
        <end position="292"/>
    </location>
</feature>
<evidence type="ECO:0000313" key="3">
    <source>
        <dbReference type="EMBL" id="RKW71374.1"/>
    </source>
</evidence>
<name>A0A496PLQ2_9MICC</name>
<feature type="transmembrane region" description="Helical" evidence="2">
    <location>
        <begin position="20"/>
        <end position="39"/>
    </location>
</feature>
<dbReference type="EMBL" id="QQXL01000001">
    <property type="protein sequence ID" value="RKW71374.1"/>
    <property type="molecule type" value="Genomic_DNA"/>
</dbReference>
<feature type="transmembrane region" description="Helical" evidence="2">
    <location>
        <begin position="101"/>
        <end position="128"/>
    </location>
</feature>
<reference evidence="3 4" key="1">
    <citation type="submission" date="2018-07" db="EMBL/GenBank/DDBJ databases">
        <title>Arthrobacter sp. nov., isolated from raw cow's milk with high bacterial count.</title>
        <authorList>
            <person name="Hahne J."/>
            <person name="Isele D."/>
            <person name="Lipski A."/>
        </authorList>
    </citation>
    <scope>NUCLEOTIDE SEQUENCE [LARGE SCALE GENOMIC DNA]</scope>
    <source>
        <strain evidence="3 4">JZ R-183</strain>
    </source>
</reference>
<feature type="compositionally biased region" description="Acidic residues" evidence="1">
    <location>
        <begin position="247"/>
        <end position="260"/>
    </location>
</feature>